<dbReference type="KEGG" id="tng:GSTEN00025312G001"/>
<dbReference type="Pfam" id="PF00856">
    <property type="entry name" value="SET"/>
    <property type="match status" value="1"/>
</dbReference>
<dbReference type="InterPro" id="IPR019787">
    <property type="entry name" value="Znf_PHD-finger"/>
</dbReference>
<feature type="region of interest" description="Disordered" evidence="16">
    <location>
        <begin position="585"/>
        <end position="624"/>
    </location>
</feature>
<feature type="non-terminal residue" evidence="21">
    <location>
        <position position="1"/>
    </location>
</feature>
<dbReference type="EC" id="2.1.1.364" evidence="13"/>
<dbReference type="OrthoDB" id="308383at2759"/>
<dbReference type="GO" id="GO:0032259">
    <property type="term" value="P:methylation"/>
    <property type="evidence" value="ECO:0007669"/>
    <property type="project" value="UniProtKB-KW"/>
</dbReference>
<keyword evidence="5" id="KW-0479">Metal-binding</keyword>
<feature type="region of interest" description="Disordered" evidence="16">
    <location>
        <begin position="2008"/>
        <end position="2105"/>
    </location>
</feature>
<evidence type="ECO:0000256" key="2">
    <source>
        <dbReference type="ARBA" id="ARBA00022603"/>
    </source>
</evidence>
<keyword evidence="6" id="KW-0677">Repeat</keyword>
<dbReference type="PROSITE" id="PS51542">
    <property type="entry name" value="FYRN"/>
    <property type="match status" value="1"/>
</dbReference>
<keyword evidence="7 15" id="KW-0863">Zinc-finger</keyword>
<feature type="compositionally biased region" description="Low complexity" evidence="16">
    <location>
        <begin position="2568"/>
        <end position="2585"/>
    </location>
</feature>
<feature type="compositionally biased region" description="Polar residues" evidence="16">
    <location>
        <begin position="2590"/>
        <end position="2604"/>
    </location>
</feature>
<dbReference type="FunFam" id="3.30.40.10:FF:001142">
    <property type="entry name" value="Histone-lysine N-methyltransferase"/>
    <property type="match status" value="1"/>
</dbReference>
<dbReference type="SMART" id="SM00317">
    <property type="entry name" value="SET"/>
    <property type="match status" value="1"/>
</dbReference>
<keyword evidence="11" id="KW-0804">Transcription</keyword>
<dbReference type="Pfam" id="PF05964">
    <property type="entry name" value="FYRN"/>
    <property type="match status" value="1"/>
</dbReference>
<dbReference type="SMART" id="SM00249">
    <property type="entry name" value="PHD"/>
    <property type="match status" value="4"/>
</dbReference>
<feature type="domain" description="PHD-type" evidence="17">
    <location>
        <begin position="276"/>
        <end position="331"/>
    </location>
</feature>
<evidence type="ECO:0000256" key="11">
    <source>
        <dbReference type="ARBA" id="ARBA00023163"/>
    </source>
</evidence>
<dbReference type="InterPro" id="IPR046341">
    <property type="entry name" value="SET_dom_sf"/>
</dbReference>
<keyword evidence="3" id="KW-0808">Transferase</keyword>
<keyword evidence="2" id="KW-0489">Methyltransferase</keyword>
<feature type="compositionally biased region" description="Basic and acidic residues" evidence="16">
    <location>
        <begin position="2488"/>
        <end position="2501"/>
    </location>
</feature>
<feature type="compositionally biased region" description="Basic residues" evidence="16">
    <location>
        <begin position="19"/>
        <end position="31"/>
    </location>
</feature>
<feature type="compositionally biased region" description="Basic and acidic residues" evidence="16">
    <location>
        <begin position="1021"/>
        <end position="1032"/>
    </location>
</feature>
<evidence type="ECO:0000256" key="6">
    <source>
        <dbReference type="ARBA" id="ARBA00022737"/>
    </source>
</evidence>
<evidence type="ECO:0000256" key="9">
    <source>
        <dbReference type="ARBA" id="ARBA00022853"/>
    </source>
</evidence>
<dbReference type="InterPro" id="IPR036910">
    <property type="entry name" value="HMG_box_dom_sf"/>
</dbReference>
<feature type="domain" description="SET" evidence="18">
    <location>
        <begin position="3551"/>
        <end position="3667"/>
    </location>
</feature>
<feature type="region of interest" description="Disordered" evidence="16">
    <location>
        <begin position="2360"/>
        <end position="2644"/>
    </location>
</feature>
<dbReference type="CDD" id="cd22026">
    <property type="entry name" value="HMG-box_KMT2C"/>
    <property type="match status" value="1"/>
</dbReference>
<dbReference type="Gene3D" id="1.10.30.10">
    <property type="entry name" value="High mobility group box domain"/>
    <property type="match status" value="1"/>
</dbReference>
<reference evidence="21" key="1">
    <citation type="journal article" date="2004" name="Nature">
        <title>Genome duplication in the teleost fish Tetraodon nigroviridis reveals the early vertebrate proto-karyotype.</title>
        <authorList>
            <person name="Jaillon O."/>
            <person name="Aury J.-M."/>
            <person name="Brunet F."/>
            <person name="Petit J.-L."/>
            <person name="Stange-Thomann N."/>
            <person name="Mauceli E."/>
            <person name="Bouneau L."/>
            <person name="Fischer C."/>
            <person name="Ozouf-Costaz C."/>
            <person name="Bernot A."/>
            <person name="Nicaud S."/>
            <person name="Jaffe D."/>
            <person name="Fisher S."/>
            <person name="Lutfalla G."/>
            <person name="Dossat C."/>
            <person name="Segurens B."/>
            <person name="Dasilva C."/>
            <person name="Salanoubat M."/>
            <person name="Levy M."/>
            <person name="Boudet N."/>
            <person name="Castellano S."/>
            <person name="Anthouard V."/>
            <person name="Jubin C."/>
            <person name="Castelli V."/>
            <person name="Katinka M."/>
            <person name="Vacherie B."/>
            <person name="Biemont C."/>
            <person name="Skalli Z."/>
            <person name="Cattolico L."/>
            <person name="Poulain J."/>
            <person name="De Berardinis V."/>
            <person name="Cruaud C."/>
            <person name="Duprat S."/>
            <person name="Brottier P."/>
            <person name="Coutanceau J.-P."/>
            <person name="Gouzy J."/>
            <person name="Parra G."/>
            <person name="Lardier G."/>
            <person name="Chapple C."/>
            <person name="McKernan K.J."/>
            <person name="McEwan P."/>
            <person name="Bosak S."/>
            <person name="Kellis M."/>
            <person name="Volff J.-N."/>
            <person name="Guigo R."/>
            <person name="Zody M.C."/>
            <person name="Mesirov J."/>
            <person name="Lindblad-Toh K."/>
            <person name="Birren B."/>
            <person name="Nusbaum C."/>
            <person name="Kahn D."/>
            <person name="Robinson-Rechavi M."/>
            <person name="Laudet V."/>
            <person name="Schachter V."/>
            <person name="Quetier F."/>
            <person name="Saurin W."/>
            <person name="Scarpelli C."/>
            <person name="Wincker P."/>
            <person name="Lander E.S."/>
            <person name="Weissenbach J."/>
            <person name="Roest Crollius H."/>
        </authorList>
    </citation>
    <scope>NUCLEOTIDE SEQUENCE [LARGE SCALE GENOMIC DNA]</scope>
</reference>
<dbReference type="Pfam" id="PF13832">
    <property type="entry name" value="zf-HC5HC2H_2"/>
    <property type="match status" value="1"/>
</dbReference>
<feature type="region of interest" description="Disordered" evidence="16">
    <location>
        <begin position="828"/>
        <end position="868"/>
    </location>
</feature>
<dbReference type="Gene3D" id="3.30.160.360">
    <property type="match status" value="1"/>
</dbReference>
<dbReference type="GO" id="GO:0003713">
    <property type="term" value="F:transcription coactivator activity"/>
    <property type="evidence" value="ECO:0007669"/>
    <property type="project" value="TreeGrafter"/>
</dbReference>
<comment type="catalytic activity">
    <reaction evidence="14">
        <text>L-lysyl(4)-[histone H3] + S-adenosyl-L-methionine = N(6)-methyl-L-lysyl(4)-[histone H3] + S-adenosyl-L-homocysteine + H(+)</text>
        <dbReference type="Rhea" id="RHEA:60264"/>
        <dbReference type="Rhea" id="RHEA-COMP:15543"/>
        <dbReference type="Rhea" id="RHEA-COMP:15547"/>
        <dbReference type="ChEBI" id="CHEBI:15378"/>
        <dbReference type="ChEBI" id="CHEBI:29969"/>
        <dbReference type="ChEBI" id="CHEBI:57856"/>
        <dbReference type="ChEBI" id="CHEBI:59789"/>
        <dbReference type="ChEBI" id="CHEBI:61929"/>
        <dbReference type="EC" id="2.1.1.364"/>
    </reaction>
    <physiologicalReaction direction="left-to-right" evidence="14">
        <dbReference type="Rhea" id="RHEA:60265"/>
    </physiologicalReaction>
</comment>
<dbReference type="PROSITE" id="PS51805">
    <property type="entry name" value="EPHD"/>
    <property type="match status" value="1"/>
</dbReference>
<feature type="compositionally biased region" description="Low complexity" evidence="16">
    <location>
        <begin position="1366"/>
        <end position="1381"/>
    </location>
</feature>
<feature type="region of interest" description="Disordered" evidence="16">
    <location>
        <begin position="2740"/>
        <end position="2759"/>
    </location>
</feature>
<dbReference type="InterPro" id="IPR011011">
    <property type="entry name" value="Znf_FYVE_PHD"/>
</dbReference>
<feature type="region of interest" description="Disordered" evidence="16">
    <location>
        <begin position="1588"/>
        <end position="1626"/>
    </location>
</feature>
<evidence type="ECO:0000256" key="10">
    <source>
        <dbReference type="ARBA" id="ARBA00023015"/>
    </source>
</evidence>
<feature type="compositionally biased region" description="Low complexity" evidence="16">
    <location>
        <begin position="2452"/>
        <end position="2468"/>
    </location>
</feature>
<feature type="region of interest" description="Disordered" evidence="16">
    <location>
        <begin position="2143"/>
        <end position="2165"/>
    </location>
</feature>
<reference evidence="21" key="2">
    <citation type="submission" date="2004-02" db="EMBL/GenBank/DDBJ databases">
        <authorList>
            <consortium name="Genoscope"/>
            <consortium name="Whitehead Institute Centre for Genome Research"/>
        </authorList>
    </citation>
    <scope>NUCLEOTIDE SEQUENCE</scope>
</reference>
<dbReference type="InterPro" id="IPR034732">
    <property type="entry name" value="EPHD"/>
</dbReference>
<evidence type="ECO:0000259" key="19">
    <source>
        <dbReference type="PROSITE" id="PS50868"/>
    </source>
</evidence>
<feature type="compositionally biased region" description="Low complexity" evidence="16">
    <location>
        <begin position="2147"/>
        <end position="2160"/>
    </location>
</feature>
<feature type="compositionally biased region" description="Low complexity" evidence="16">
    <location>
        <begin position="3304"/>
        <end position="3325"/>
    </location>
</feature>
<accession>Q4S201</accession>
<dbReference type="SUPFAM" id="SSF47095">
    <property type="entry name" value="HMG-box"/>
    <property type="match status" value="1"/>
</dbReference>
<keyword evidence="9" id="KW-0156">Chromatin regulator</keyword>
<name>Q4S201_TETNG</name>
<proteinExistence type="predicted"/>
<dbReference type="InterPro" id="IPR013083">
    <property type="entry name" value="Znf_RING/FYVE/PHD"/>
</dbReference>
<dbReference type="SMART" id="SM00541">
    <property type="entry name" value="FYRN"/>
    <property type="match status" value="1"/>
</dbReference>
<evidence type="ECO:0000256" key="12">
    <source>
        <dbReference type="ARBA" id="ARBA00023242"/>
    </source>
</evidence>
<evidence type="ECO:0000313" key="21">
    <source>
        <dbReference type="EMBL" id="CAG05331.1"/>
    </source>
</evidence>
<feature type="compositionally biased region" description="Polar residues" evidence="16">
    <location>
        <begin position="1382"/>
        <end position="1391"/>
    </location>
</feature>
<evidence type="ECO:0000256" key="14">
    <source>
        <dbReference type="ARBA" id="ARBA00049353"/>
    </source>
</evidence>
<dbReference type="InterPro" id="IPR001965">
    <property type="entry name" value="Znf_PHD"/>
</dbReference>
<feature type="compositionally biased region" description="Low complexity" evidence="16">
    <location>
        <begin position="40"/>
        <end position="49"/>
    </location>
</feature>
<dbReference type="PANTHER" id="PTHR45888">
    <property type="entry name" value="HL01030P-RELATED"/>
    <property type="match status" value="1"/>
</dbReference>
<dbReference type="FunFam" id="3.30.40.10:FF:000002">
    <property type="entry name" value="Histone-lysine N-methyltransferase"/>
    <property type="match status" value="1"/>
</dbReference>
<feature type="region of interest" description="Disordered" evidence="16">
    <location>
        <begin position="996"/>
        <end position="1455"/>
    </location>
</feature>
<feature type="region of interest" description="Disordered" evidence="16">
    <location>
        <begin position="3301"/>
        <end position="3325"/>
    </location>
</feature>
<feature type="compositionally biased region" description="Basic and acidic residues" evidence="16">
    <location>
        <begin position="2422"/>
        <end position="2446"/>
    </location>
</feature>
<dbReference type="Gene3D" id="2.170.270.10">
    <property type="entry name" value="SET domain"/>
    <property type="match status" value="1"/>
</dbReference>
<dbReference type="Pfam" id="PF00628">
    <property type="entry name" value="PHD"/>
    <property type="match status" value="2"/>
</dbReference>
<protein>
    <recommendedName>
        <fullName evidence="13">[histone H3]-lysine(4) N-methyltransferase</fullName>
        <ecNumber evidence="13">2.1.1.364</ecNumber>
    </recommendedName>
</protein>
<dbReference type="PROSITE" id="PS50868">
    <property type="entry name" value="POST_SET"/>
    <property type="match status" value="1"/>
</dbReference>
<evidence type="ECO:0000259" key="17">
    <source>
        <dbReference type="PROSITE" id="PS50016"/>
    </source>
</evidence>
<dbReference type="CDD" id="cd19171">
    <property type="entry name" value="SET_KMT2C_2D"/>
    <property type="match status" value="1"/>
</dbReference>
<dbReference type="SMART" id="SM00508">
    <property type="entry name" value="PostSET"/>
    <property type="match status" value="1"/>
</dbReference>
<dbReference type="PROSITE" id="PS50280">
    <property type="entry name" value="SET"/>
    <property type="match status" value="1"/>
</dbReference>
<comment type="caution">
    <text evidence="21">The sequence shown here is derived from an EMBL/GenBank/DDBJ whole genome shotgun (WGS) entry which is preliminary data.</text>
</comment>
<feature type="region of interest" description="Disordered" evidence="16">
    <location>
        <begin position="1"/>
        <end position="110"/>
    </location>
</feature>
<feature type="compositionally biased region" description="Polar residues" evidence="16">
    <location>
        <begin position="1138"/>
        <end position="1161"/>
    </location>
</feature>
<evidence type="ECO:0000259" key="20">
    <source>
        <dbReference type="PROSITE" id="PS51805"/>
    </source>
</evidence>
<evidence type="ECO:0000256" key="4">
    <source>
        <dbReference type="ARBA" id="ARBA00022691"/>
    </source>
</evidence>
<feature type="compositionally biased region" description="Pro residues" evidence="16">
    <location>
        <begin position="2746"/>
        <end position="2759"/>
    </location>
</feature>
<comment type="subcellular location">
    <subcellularLocation>
        <location evidence="1">Nucleus</location>
    </subcellularLocation>
</comment>
<dbReference type="InterPro" id="IPR003888">
    <property type="entry name" value="FYrich_N"/>
</dbReference>
<dbReference type="Gene3D" id="3.30.40.10">
    <property type="entry name" value="Zinc/RING finger domain, C3HC4 (zinc finger)"/>
    <property type="match status" value="4"/>
</dbReference>
<evidence type="ECO:0000256" key="3">
    <source>
        <dbReference type="ARBA" id="ARBA00022679"/>
    </source>
</evidence>
<dbReference type="EMBL" id="CAAE01014764">
    <property type="protein sequence ID" value="CAG05331.1"/>
    <property type="molecule type" value="Genomic_DNA"/>
</dbReference>
<dbReference type="CDD" id="cd15514">
    <property type="entry name" value="PHD6_KMT2C_like"/>
    <property type="match status" value="1"/>
</dbReference>
<feature type="compositionally biased region" description="Polar residues" evidence="16">
    <location>
        <begin position="2095"/>
        <end position="2105"/>
    </location>
</feature>
<feature type="domain" description="PHD-type" evidence="20">
    <location>
        <begin position="3191"/>
        <end position="3299"/>
    </location>
</feature>
<dbReference type="SUPFAM" id="SSF57903">
    <property type="entry name" value="FYVE/PHD zinc finger"/>
    <property type="match status" value="3"/>
</dbReference>
<feature type="compositionally biased region" description="Low complexity" evidence="16">
    <location>
        <begin position="1115"/>
        <end position="1127"/>
    </location>
</feature>
<sequence>VPTPLLPYPPKIGMGKPAISKRKFSPARARIKQGSCWSNRRVVSPPSSSQDSMGESGWDSPKPHPTDPPLWSLRVGRGSGFPGRRRSRGGGAGGGRGARGRSRLKTQDSLTVLPGSVSVEAFQPKEEEENSMHNTVVMFSTTDHFTLKQDMCVVCGSFGQGAEGRLLACSQCGQCYHPFCVNVKMTRVVLTKGWRCLECTVCEACGEASDPGRLLLCDDCDISYHTYCLDPPLHTVPKGAWKCKWCVRCVQCGSSSPGVRCDWQDNYSCCGPCGSLRRCPLCQRPYAHDELIMQCQQCDRWVHATCQNLMCEEDVEAAADEGFDCSLCRSPGSYGRCDSFSSPHMVQISSRLREPDSKTFTQDGVCLTESGLTHLQSLVEPLMSPRRYRRCKPKLKLRIINQNSVSVLQTPAEPDTPTEQEHGGQRSRRCELDCDLKSDSSPEREQSHSYEVGGEPELPDGSKKRKRKPYRPGEQRHLSVSVCGHLSAFVSLWVLVSGIGGFMVRQRGGKVGVSRIKLCRRDSSELLSRDEGEAVELYVPMETTPLVDHAPGKVKKRYRKKKTKLEEVFPSYLQEAFFGKDLLDQSRQGGQRPASGAPVQPIRSINQSETLPEDKRRPTHPTGADVMKNLAMLPMSDGALLDLSEVLITDPQILATGHTGHFQVERSPSPFAGLDLTSVAEDPSFTAGGGCGQRMVQEEPLDAILSPELDKMVTDGENQRSDLELFCHSQKLIRNPSCVSGAILSKLYKIPELEGKDVEEVFTAVLHPNNGDNNQLEQRQNNTAAGKTHTPQTAVGFPRLGLMNGLMGAAPQSTNAAVMSSGAKGPGGFRLGSADSHVPAPASDHSHGQALTNQSPAAEGEQDGLSTAQRSMLKWEKEEALGEMATVAPVLYCNTNFPQLREQYPDWSTRVKQIAKLWRKACSQDRAPFVQKARDNRAAQRISKVQLANDPVKRQPATPAPLPAAYEPACMEVEGGFKDPLKSRETEQEQEWKLRQASVAGGGKEALQMRQKSKQQAKMEASQKLEQVKNEQRQQLAAQRLSRPVSPDNSSRSPMTPGMLGSASPVHTPSSRESQCRHHLPLQAPPGQADDVFLRPQAPPLSGFSSPLHQPPSSPQMFSPPSSRPSSPWDPLKGGGTSRPTSCQAGNLPGAQQQRGTSLSPSPGHDMFGSPAPSPDSKAPTDASRNLMSHSGLQQNRGGLISPPSGSAPGSELLSRHLSLRPAESFQRSQNSGALRHSPLDPSGRTGDPVQGNLFKAPMPPQQEVCGGAGGGRRDPSRPTDLNFAGPPSQDPAFPSSPLSALGSPHRSPYAQMPGTPRPDYSQQTSDPFTQQSPPYINPQTPGTPRPHSDPLYMVAAPALRLEQYSQQSPGPGHRPSPSHQNTDPYSSSPGTPRPSVVERFPRSPGSQRSGEASSSRTPRPDQYGQQSPTVRAQKPQADGFTPQHVGPGSSPLASETFTSAQHQVTHPALLSGSVFSRPLLTAPAVPLQLSPGQPHLLESFPRNAIGQVQKHPGMFEASGFSGLAVQASPNPFEQGPVVPGSSHADKTKSSEVAQMDVASLSGPVSMLPQQGDSEEKLRQEKLLQDGAAGPPHQWLQKEPTGAAPADPFGRPPPPYPGTARPPETTALRCAGNFTAEMARNSNEGPVPRQGLPREPGLQGQVQRFAAPPGGLQGSFLRMSHPAGPGSGLVVEHGVSVQMKRPGEFTGIRPVMAPGGHVMPGVCQPFLPRSLPLQQHSIMGQPYIELRHRAPEHRLRLPFPPSAELQARPIQGPPLGQQMLMQQQHVVSSAPLSQNSESALPGAEGIEEHLEGEDSAVKDLEDVEVKDLVDLNLNLDPEDGTKTMIQHHVCEHFSFMSGTVCISGSFSSWLDLFFYIFITTGLGKEDLDLGPNDLHLDDFLLSGKFDLIAYADPELNLEEKKDMFNEELDLGEVSAEEKEGGAKKADHLVKQEMQESTAVALREGACQSAAPLVLSKVRNFQSNYQPANTSITNINALPPLKVEESSSATAAVPGIPPHVNAAPLGMSPQVHPPSAGGQSGVHQRPYGSPSSSQTSVFTSPAQGPLMSPHTSVTPEVLPLPPPQPHLPLTSQTQTAHMGTSSQNHTANPAIFSETQIQDQNPNKQRPLLLEEQPLLLQDLLDQERQEQQQQKQMQALMRQRPAPESGVTSMAAADFDSISDPIMKAKMVALKGINKVMSQGNLGLNPMVINRGDSSASGSGEQNCNTKQSFEYFLSLNTSLFSFPQDEKLTPQLVRPNPPNFGSDFANESQRRQYEEWLAETQQLLQMQQRLLEDQIAAHRKTKKSLSAKQRTAKKAGRAFAEEDAAQLRHVTELQGTVQKQLEQIRKQQKSHTELIEDYRTKQQQQQHEGAATSPPSQPSHHASQTPPAWGSAAPVSRPQHQRWLAGRGRSSWSTTMTTTRSVRDSRREKGERDSGNSRRGREFSSCRRPPQQTQGQTGSQHAGAHQGYPEGTPNPGALLASGLRPRTAAEHSMGHPEPRSSPRFLGAAGLPDPAARPLPLPEGQACRFGHEPSSSSPSSPLQCLSGEPGSLLKRKKRDVDDAGAGTPLSSHSDDVSASSAPAVLDHSRSGPTQAPPSVTSPQVKENGPDLLDSRNKLQRCKRPARPEKDRLPPKNKRRKKEDEELLLCCSSSEPILTHLAQLSVLPLMEPVLGVDLSLFPPYGSSCLGRHSRLSGSFGNASLDGVTDFYSQLIYKVPLPPHCCSVAVCRTLTMLTRLPQNNLSNPPTPPASLPPTPPPLPRQKLMNGFATTDELTRKDARLLTSPPPLPTPPHNNQEELKVQGSECEAADSYVPSSSPESVADMEVSRFPDLSFVKLEPVSPCPSPTLAVVPAARGKASAVKQEVKVEPNPQDHPSCLNTDLVTIAITVNPVAAQVSVWSFGGAVDLLFADLRLCLQNIGGVMAAVAQLLRVPVPLNYQLSRTAGPDHASLALLAGARVPLPRVLNTDEKQTSCFVVQTVLPFTRVSCGGACWAVEAPSTSVLSDCISVDSLWGCSFNALSLRPSDIFACVDVVTSDCAQAVGPTGAAVGGSDQAPPCRVQHKYTNNMSSIAVHSLLHTPSPLPATSSPPPHFPSASTITMETKPHVDSLKVTVKLKPHPRAVPGGEDAPLPCSKKMKSSRWRRWSLSISSSRSLSIQSEGVGMPSEEEVDLFLRKFGVCLRPEPLPKDQRRCCFCNQQGDGQTDGPARLLNLDLDLWVHLNCALWSSEVYETQAGALINVELALRRGLTLRCAHCQQTGATSGCNRFRCTNTYHFTCALQARCTFFKDKTMLCHLHKPRTGSLSGEKSSSSSPSSNLGSASEPGLIVTSDPYDSELRCFTVFRRVFVQRDEARQIAALVQRSERQHTFRVGSLLFRSVGRLLPQQMNMFHNKSAIFPIGYHANRIYWSMRHSNRRCKYMCYIEEKENQPLFKVKVVEKGLEDLILTGPTPKGVENCERYSFRYGRNPLMEWPLAFNPSGSARSEPKACQNKRPNLLTSIAPRCQGTVGSIVGLVPGVLSLSPGESVAGAHQGRHSKSSQYRRMKAEWKSNVYLARSRIQGLGLYAARDIEKCTMVIEYIGTIIRSEVANRKERLYESQNRGVYMFRIDNDYVIDATITGGPARYINHSCSPNCITEVVSVEKENKIIISSCRRIQRGEELSYDYKFDLEDDQHKIPCHCGAVNCRKWMN</sequence>
<feature type="domain" description="PHD-type" evidence="17">
    <location>
        <begin position="149"/>
        <end position="202"/>
    </location>
</feature>
<feature type="compositionally biased region" description="Low complexity" evidence="16">
    <location>
        <begin position="2372"/>
        <end position="2388"/>
    </location>
</feature>
<evidence type="ECO:0000259" key="18">
    <source>
        <dbReference type="PROSITE" id="PS50280"/>
    </source>
</evidence>
<evidence type="ECO:0000256" key="15">
    <source>
        <dbReference type="PROSITE-ProRule" id="PRU00146"/>
    </source>
</evidence>
<keyword evidence="10" id="KW-0805">Transcription regulation</keyword>
<keyword evidence="4" id="KW-0949">S-adenosyl-L-methionine</keyword>
<feature type="compositionally biased region" description="Low complexity" evidence="16">
    <location>
        <begin position="2410"/>
        <end position="2421"/>
    </location>
</feature>
<feature type="compositionally biased region" description="Pro residues" evidence="16">
    <location>
        <begin position="1"/>
        <end position="10"/>
    </location>
</feature>
<feature type="compositionally biased region" description="Polar residues" evidence="16">
    <location>
        <begin position="1183"/>
        <end position="1197"/>
    </location>
</feature>
<keyword evidence="12" id="KW-0539">Nucleus</keyword>
<evidence type="ECO:0000256" key="1">
    <source>
        <dbReference type="ARBA" id="ARBA00004123"/>
    </source>
</evidence>
<feature type="compositionally biased region" description="Basic and acidic residues" evidence="16">
    <location>
        <begin position="419"/>
        <end position="448"/>
    </location>
</feature>
<dbReference type="InterPro" id="IPR003616">
    <property type="entry name" value="Post-SET_dom"/>
</dbReference>
<dbReference type="FunFam" id="1.10.30.10:FF:000009">
    <property type="entry name" value="Histone-lysine N-methyltransferase"/>
    <property type="match status" value="1"/>
</dbReference>
<dbReference type="SUPFAM" id="SSF82199">
    <property type="entry name" value="SET domain"/>
    <property type="match status" value="1"/>
</dbReference>
<dbReference type="GO" id="GO:0008270">
    <property type="term" value="F:zinc ion binding"/>
    <property type="evidence" value="ECO:0007669"/>
    <property type="project" value="UniProtKB-KW"/>
</dbReference>
<dbReference type="InterPro" id="IPR001214">
    <property type="entry name" value="SET_dom"/>
</dbReference>
<evidence type="ECO:0000256" key="16">
    <source>
        <dbReference type="SAM" id="MobiDB-lite"/>
    </source>
</evidence>
<dbReference type="GO" id="GO:0044666">
    <property type="term" value="C:MLL3/4 complex"/>
    <property type="evidence" value="ECO:0007669"/>
    <property type="project" value="TreeGrafter"/>
</dbReference>
<dbReference type="CDD" id="cd15513">
    <property type="entry name" value="PHD5_KMT2C_like"/>
    <property type="match status" value="1"/>
</dbReference>
<gene>
    <name evidence="21" type="ORF">GSTENG00025312001</name>
</gene>
<feature type="domain" description="Post-SET" evidence="19">
    <location>
        <begin position="3675"/>
        <end position="3691"/>
    </location>
</feature>
<feature type="domain" description="PHD-type" evidence="17">
    <location>
        <begin position="199"/>
        <end position="249"/>
    </location>
</feature>
<evidence type="ECO:0000256" key="13">
    <source>
        <dbReference type="ARBA" id="ARBA00023620"/>
    </source>
</evidence>
<dbReference type="PROSITE" id="PS50016">
    <property type="entry name" value="ZF_PHD_2"/>
    <property type="match status" value="3"/>
</dbReference>
<feature type="region of interest" description="Disordered" evidence="16">
    <location>
        <begin position="406"/>
        <end position="476"/>
    </location>
</feature>
<dbReference type="PANTHER" id="PTHR45888:SF1">
    <property type="entry name" value="HISTONE-LYSINE N-METHYLTRANSFERASE 2C"/>
    <property type="match status" value="1"/>
</dbReference>
<feature type="compositionally biased region" description="Polar residues" evidence="16">
    <location>
        <begin position="1405"/>
        <end position="1431"/>
    </location>
</feature>
<evidence type="ECO:0000256" key="7">
    <source>
        <dbReference type="ARBA" id="ARBA00022771"/>
    </source>
</evidence>
<organism evidence="21">
    <name type="scientific">Tetraodon nigroviridis</name>
    <name type="common">Spotted green pufferfish</name>
    <name type="synonym">Chelonodon nigroviridis</name>
    <dbReference type="NCBI Taxonomy" id="99883"/>
    <lineage>
        <taxon>Eukaryota</taxon>
        <taxon>Metazoa</taxon>
        <taxon>Chordata</taxon>
        <taxon>Craniata</taxon>
        <taxon>Vertebrata</taxon>
        <taxon>Euteleostomi</taxon>
        <taxon>Actinopterygii</taxon>
        <taxon>Neopterygii</taxon>
        <taxon>Teleostei</taxon>
        <taxon>Neoteleostei</taxon>
        <taxon>Acanthomorphata</taxon>
        <taxon>Eupercaria</taxon>
        <taxon>Tetraodontiformes</taxon>
        <taxon>Tetradontoidea</taxon>
        <taxon>Tetraodontidae</taxon>
        <taxon>Tetraodon</taxon>
    </lineage>
</organism>
<dbReference type="GO" id="GO:0140945">
    <property type="term" value="F:histone H3K4 monomethyltransferase activity"/>
    <property type="evidence" value="ECO:0007669"/>
    <property type="project" value="UniProtKB-EC"/>
</dbReference>
<feature type="compositionally biased region" description="Polar residues" evidence="16">
    <location>
        <begin position="1321"/>
        <end position="1343"/>
    </location>
</feature>
<evidence type="ECO:0000256" key="5">
    <source>
        <dbReference type="ARBA" id="ARBA00022723"/>
    </source>
</evidence>
<feature type="compositionally biased region" description="Low complexity" evidence="16">
    <location>
        <begin position="2048"/>
        <end position="2060"/>
    </location>
</feature>
<keyword evidence="8" id="KW-0862">Zinc</keyword>
<evidence type="ECO:0000256" key="8">
    <source>
        <dbReference type="ARBA" id="ARBA00022833"/>
    </source>
</evidence>
<dbReference type="FunFam" id="2.170.270.10:FF:000003">
    <property type="entry name" value="Histone-lysine N-methyltransferase"/>
    <property type="match status" value="1"/>
</dbReference>
<feature type="region of interest" description="Disordered" evidence="16">
    <location>
        <begin position="1532"/>
        <end position="1552"/>
    </location>
</feature>
<dbReference type="GO" id="GO:0045944">
    <property type="term" value="P:positive regulation of transcription by RNA polymerase II"/>
    <property type="evidence" value="ECO:0007669"/>
    <property type="project" value="TreeGrafter"/>
</dbReference>